<evidence type="ECO:0000313" key="5">
    <source>
        <dbReference type="EMBL" id="WFE91223.1"/>
    </source>
</evidence>
<dbReference type="Gene3D" id="1.10.260.40">
    <property type="entry name" value="lambda repressor-like DNA-binding domains"/>
    <property type="match status" value="1"/>
</dbReference>
<reference evidence="5 6" key="1">
    <citation type="submission" date="2023-03" db="EMBL/GenBank/DDBJ databases">
        <title>Roseibium porphyridii sp. nov. and Roseibium rhodosorbium sp. nov. isolated from marine algae, Porphyridium cruentum and Rhodosorus marinus, respectively.</title>
        <authorList>
            <person name="Lee M.W."/>
            <person name="Choi B.J."/>
            <person name="Lee J.K."/>
            <person name="Choi D.G."/>
            <person name="Baek J.H."/>
            <person name="Bayburt H."/>
            <person name="Kim J.M."/>
            <person name="Han D.M."/>
            <person name="Kim K.H."/>
            <person name="Jeon C.O."/>
        </authorList>
    </citation>
    <scope>NUCLEOTIDE SEQUENCE [LARGE SCALE GENOMIC DNA]</scope>
    <source>
        <strain evidence="5 6">KMA01</strain>
    </source>
</reference>
<feature type="domain" description="HTH lacI-type" evidence="4">
    <location>
        <begin position="6"/>
        <end position="60"/>
    </location>
</feature>
<dbReference type="RefSeq" id="WP_152500373.1">
    <property type="nucleotide sequence ID" value="NZ_CP120863.1"/>
</dbReference>
<gene>
    <name evidence="5" type="ORF">K1718_07675</name>
</gene>
<evidence type="ECO:0000313" key="6">
    <source>
        <dbReference type="Proteomes" id="UP001209803"/>
    </source>
</evidence>
<dbReference type="PROSITE" id="PS50932">
    <property type="entry name" value="HTH_LACI_2"/>
    <property type="match status" value="1"/>
</dbReference>
<dbReference type="InterPro" id="IPR028082">
    <property type="entry name" value="Peripla_BP_I"/>
</dbReference>
<keyword evidence="6" id="KW-1185">Reference proteome</keyword>
<accession>A0ABY8F6V1</accession>
<dbReference type="CDD" id="cd06267">
    <property type="entry name" value="PBP1_LacI_sugar_binding-like"/>
    <property type="match status" value="1"/>
</dbReference>
<dbReference type="SUPFAM" id="SSF47413">
    <property type="entry name" value="lambda repressor-like DNA-binding domains"/>
    <property type="match status" value="1"/>
</dbReference>
<evidence type="ECO:0000259" key="4">
    <source>
        <dbReference type="PROSITE" id="PS50932"/>
    </source>
</evidence>
<dbReference type="Gene3D" id="3.40.50.2300">
    <property type="match status" value="2"/>
</dbReference>
<evidence type="ECO:0000256" key="1">
    <source>
        <dbReference type="ARBA" id="ARBA00023015"/>
    </source>
</evidence>
<dbReference type="EMBL" id="CP120863">
    <property type="protein sequence ID" value="WFE91223.1"/>
    <property type="molecule type" value="Genomic_DNA"/>
</dbReference>
<dbReference type="Proteomes" id="UP001209803">
    <property type="component" value="Chromosome"/>
</dbReference>
<sequence>MSSKRPTSRDVARQAGVSVATVSRTITRPEDVNEETREHVLSVMRQMGYRANRAAADLRRGSSKTLLVLVSDITNAFFSEFFKGIEEEARQHGYVVLIGDTSEVASNERVYSNMLLMNQAGGLILNTYDFPADLMPTNGDGSYKGPPLVSCAGHKDVDVPSVRTDDALGGRLAAEHLIELGHKDIIQICGPLQVHGFERRYFGFRQALKQAGIDIQEERARVGLLSVQFGIDAAHRLVDEGSLPTAVFVHNDETATGFLHGLANRGIRVPDDISVVGYDDMPYAAVFNPGLTTVHLPRRRWGQLACQKLISVLENDKNASQPVIIPPTLVPRASTAAPRR</sequence>
<organism evidence="5 6">
    <name type="scientific">Roseibium porphyridii</name>
    <dbReference type="NCBI Taxonomy" id="2866279"/>
    <lineage>
        <taxon>Bacteria</taxon>
        <taxon>Pseudomonadati</taxon>
        <taxon>Pseudomonadota</taxon>
        <taxon>Alphaproteobacteria</taxon>
        <taxon>Hyphomicrobiales</taxon>
        <taxon>Stappiaceae</taxon>
        <taxon>Roseibium</taxon>
    </lineage>
</organism>
<dbReference type="InterPro" id="IPR010982">
    <property type="entry name" value="Lambda_DNA-bd_dom_sf"/>
</dbReference>
<keyword evidence="3" id="KW-0804">Transcription</keyword>
<proteinExistence type="predicted"/>
<dbReference type="GO" id="GO:0003677">
    <property type="term" value="F:DNA binding"/>
    <property type="evidence" value="ECO:0007669"/>
    <property type="project" value="UniProtKB-KW"/>
</dbReference>
<name>A0ABY8F6V1_9HYPH</name>
<dbReference type="InterPro" id="IPR000843">
    <property type="entry name" value="HTH_LacI"/>
</dbReference>
<dbReference type="PANTHER" id="PTHR30146">
    <property type="entry name" value="LACI-RELATED TRANSCRIPTIONAL REPRESSOR"/>
    <property type="match status" value="1"/>
</dbReference>
<dbReference type="InterPro" id="IPR046335">
    <property type="entry name" value="LacI/GalR-like_sensor"/>
</dbReference>
<dbReference type="Pfam" id="PF00356">
    <property type="entry name" value="LacI"/>
    <property type="match status" value="1"/>
</dbReference>
<dbReference type="SMART" id="SM00354">
    <property type="entry name" value="HTH_LACI"/>
    <property type="match status" value="1"/>
</dbReference>
<keyword evidence="2 5" id="KW-0238">DNA-binding</keyword>
<protein>
    <submittedName>
        <fullName evidence="5">LacI family DNA-binding transcriptional regulator</fullName>
    </submittedName>
</protein>
<keyword evidence="1" id="KW-0805">Transcription regulation</keyword>
<dbReference type="SUPFAM" id="SSF53822">
    <property type="entry name" value="Periplasmic binding protein-like I"/>
    <property type="match status" value="1"/>
</dbReference>
<evidence type="ECO:0000256" key="3">
    <source>
        <dbReference type="ARBA" id="ARBA00023163"/>
    </source>
</evidence>
<evidence type="ECO:0000256" key="2">
    <source>
        <dbReference type="ARBA" id="ARBA00023125"/>
    </source>
</evidence>
<dbReference type="PANTHER" id="PTHR30146:SF109">
    <property type="entry name" value="HTH-TYPE TRANSCRIPTIONAL REGULATOR GALS"/>
    <property type="match status" value="1"/>
</dbReference>
<dbReference type="CDD" id="cd01392">
    <property type="entry name" value="HTH_LacI"/>
    <property type="match status" value="1"/>
</dbReference>
<dbReference type="Pfam" id="PF13377">
    <property type="entry name" value="Peripla_BP_3"/>
    <property type="match status" value="1"/>
</dbReference>